<dbReference type="Gene3D" id="2.160.20.10">
    <property type="entry name" value="Single-stranded right-handed beta-helix, Pectin lyase-like"/>
    <property type="match status" value="3"/>
</dbReference>
<dbReference type="AlphaFoldDB" id="A0A927CC25"/>
<sequence length="740" mass="78355">MEEKIRFVQQGMKAVTRRRFLYGLTGLGAVMAAKPVMSFVGQGNTVTGATYGGEVEHHSHDHAICHRYASIAAMKQDMHLSAGMLVCTVGYYEAGDGGCAEYIIQASSLPDDGGSVIHLQNGLQAILIACEQINCKQFGAVGDGAADDTAALQAAIDVAIVRSKPLRAIQGETYKISSPLVINGSLDADFVGVVIDATELPAATSLNQIRAIYVTGSIGASTSVTTNIPSGSSQVALTSTAGLSAGDLLLLSSDQPMMDGYGRVGSKRGELQRIFAVDSATQLTLAGQTSFSYAAASNTIVRRIVPVVQPRLRNLNIICGGVRSGHSGIRIDYAVQFELDNVSIDGGEDSGIQTFYCDGGTIRNGTVRNSTSPAAIPNVTTGYGVVLYNATRYVIIDGVTFRNCRRGVTGGNLYPAIHCTIKHCRVEGGKNGLGNHEPCFWWLIHDNTVTNVDEVGFLIRGQYTKVYRNQVFGARGHGIRIRTYYPNPQGVEGTELIDNVVTNVGYYGIYLDGDATDGRVGHVQIRGGRLHNCGAGSIYGRRCSDVLIDGVECKGQTTLFATDGNGIYFNGSAAEGDRCKGITISNVYVPAPLRNGLQFRYCDNIEIANSRVTDAASYGINVLHATQIGITGGFYEANGNNYCCGIYVKNSSGIRVSGVSLAGALSNTGSHAIVCTAASPETSTDHEITGCRMSNFNKAVYIFDTGANHSVVTGNNARACSSGTKFDIASSSQVMANNLI</sequence>
<keyword evidence="1" id="KW-0472">Membrane</keyword>
<accession>A0A927CC25</accession>
<keyword evidence="1" id="KW-1133">Transmembrane helix</keyword>
<protein>
    <submittedName>
        <fullName evidence="3">Right-handed parallel beta-helix repeat-containing protein</fullName>
    </submittedName>
</protein>
<evidence type="ECO:0000259" key="2">
    <source>
        <dbReference type="Pfam" id="PF13229"/>
    </source>
</evidence>
<dbReference type="RefSeq" id="WP_190930523.1">
    <property type="nucleotide sequence ID" value="NZ_JACXJA010000035.1"/>
</dbReference>
<dbReference type="SMART" id="SM00710">
    <property type="entry name" value="PbH1"/>
    <property type="match status" value="11"/>
</dbReference>
<dbReference type="InterPro" id="IPR039448">
    <property type="entry name" value="Beta_helix"/>
</dbReference>
<keyword evidence="4" id="KW-1185">Reference proteome</keyword>
<dbReference type="InterPro" id="IPR012334">
    <property type="entry name" value="Pectin_lyas_fold"/>
</dbReference>
<dbReference type="EMBL" id="JACXJA010000035">
    <property type="protein sequence ID" value="MBD2864900.1"/>
    <property type="molecule type" value="Genomic_DNA"/>
</dbReference>
<dbReference type="Pfam" id="PF13229">
    <property type="entry name" value="Beta_helix"/>
    <property type="match status" value="1"/>
</dbReference>
<keyword evidence="1" id="KW-0812">Transmembrane</keyword>
<proteinExistence type="predicted"/>
<organism evidence="3 4">
    <name type="scientific">Paenibacillus oceani</name>
    <dbReference type="NCBI Taxonomy" id="2772510"/>
    <lineage>
        <taxon>Bacteria</taxon>
        <taxon>Bacillati</taxon>
        <taxon>Bacillota</taxon>
        <taxon>Bacilli</taxon>
        <taxon>Bacillales</taxon>
        <taxon>Paenibacillaceae</taxon>
        <taxon>Paenibacillus</taxon>
    </lineage>
</organism>
<dbReference type="InterPro" id="IPR006626">
    <property type="entry name" value="PbH1"/>
</dbReference>
<dbReference type="InterPro" id="IPR011050">
    <property type="entry name" value="Pectin_lyase_fold/virulence"/>
</dbReference>
<dbReference type="SUPFAM" id="SSF51126">
    <property type="entry name" value="Pectin lyase-like"/>
    <property type="match status" value="2"/>
</dbReference>
<comment type="caution">
    <text evidence="3">The sequence shown here is derived from an EMBL/GenBank/DDBJ whole genome shotgun (WGS) entry which is preliminary data.</text>
</comment>
<reference evidence="3" key="1">
    <citation type="submission" date="2020-09" db="EMBL/GenBank/DDBJ databases">
        <title>A novel bacterium of genus Paenibacillus, isolated from South China Sea.</title>
        <authorList>
            <person name="Huang H."/>
            <person name="Mo K."/>
            <person name="Hu Y."/>
        </authorList>
    </citation>
    <scope>NUCLEOTIDE SEQUENCE</scope>
    <source>
        <strain evidence="3">IB182363</strain>
    </source>
</reference>
<name>A0A927CC25_9BACL</name>
<evidence type="ECO:0000313" key="3">
    <source>
        <dbReference type="EMBL" id="MBD2864900.1"/>
    </source>
</evidence>
<gene>
    <name evidence="3" type="ORF">IDH45_23255</name>
</gene>
<feature type="domain" description="Right handed beta helix" evidence="2">
    <location>
        <begin position="496"/>
        <end position="626"/>
    </location>
</feature>
<evidence type="ECO:0000313" key="4">
    <source>
        <dbReference type="Proteomes" id="UP000639396"/>
    </source>
</evidence>
<dbReference type="Proteomes" id="UP000639396">
    <property type="component" value="Unassembled WGS sequence"/>
</dbReference>
<feature type="transmembrane region" description="Helical" evidence="1">
    <location>
        <begin position="20"/>
        <end position="40"/>
    </location>
</feature>
<evidence type="ECO:0000256" key="1">
    <source>
        <dbReference type="SAM" id="Phobius"/>
    </source>
</evidence>